<dbReference type="InParanoid" id="A0A286UE04"/>
<feature type="compositionally biased region" description="Low complexity" evidence="1">
    <location>
        <begin position="756"/>
        <end position="777"/>
    </location>
</feature>
<feature type="compositionally biased region" description="Polar residues" evidence="1">
    <location>
        <begin position="629"/>
        <end position="640"/>
    </location>
</feature>
<feature type="compositionally biased region" description="Polar residues" evidence="1">
    <location>
        <begin position="671"/>
        <end position="689"/>
    </location>
</feature>
<feature type="compositionally biased region" description="Polar residues" evidence="1">
    <location>
        <begin position="778"/>
        <end position="808"/>
    </location>
</feature>
<feature type="compositionally biased region" description="Low complexity" evidence="1">
    <location>
        <begin position="36"/>
        <end position="50"/>
    </location>
</feature>
<dbReference type="CDD" id="cd14688">
    <property type="entry name" value="bZIP_YAP"/>
    <property type="match status" value="1"/>
</dbReference>
<accession>A0A286UE04</accession>
<proteinExistence type="predicted"/>
<dbReference type="GO" id="GO:0003700">
    <property type="term" value="F:DNA-binding transcription factor activity"/>
    <property type="evidence" value="ECO:0007669"/>
    <property type="project" value="InterPro"/>
</dbReference>
<feature type="compositionally biased region" description="Polar residues" evidence="1">
    <location>
        <begin position="416"/>
        <end position="433"/>
    </location>
</feature>
<feature type="region of interest" description="Disordered" evidence="1">
    <location>
        <begin position="591"/>
        <end position="808"/>
    </location>
</feature>
<keyword evidence="4" id="KW-1185">Reference proteome</keyword>
<feature type="compositionally biased region" description="Polar residues" evidence="1">
    <location>
        <begin position="447"/>
        <end position="511"/>
    </location>
</feature>
<feature type="region of interest" description="Disordered" evidence="1">
    <location>
        <begin position="1"/>
        <end position="70"/>
    </location>
</feature>
<protein>
    <recommendedName>
        <fullName evidence="2">BZIP domain-containing protein</fullName>
    </recommendedName>
</protein>
<dbReference type="AlphaFoldDB" id="A0A286UE04"/>
<feature type="compositionally biased region" description="Low complexity" evidence="1">
    <location>
        <begin position="144"/>
        <end position="159"/>
    </location>
</feature>
<evidence type="ECO:0000256" key="1">
    <source>
        <dbReference type="SAM" id="MobiDB-lite"/>
    </source>
</evidence>
<feature type="domain" description="BZIP" evidence="2">
    <location>
        <begin position="153"/>
        <end position="166"/>
    </location>
</feature>
<feature type="region of interest" description="Disordered" evidence="1">
    <location>
        <begin position="88"/>
        <end position="167"/>
    </location>
</feature>
<dbReference type="InterPro" id="IPR004827">
    <property type="entry name" value="bZIP"/>
</dbReference>
<sequence>MPPAAGGSTTHLHSHPPPQTPQNHHHHQVLQPIQPQPVSSTTHPTQPTSQGMYSSYSTSRTHGSHNVHNLNGHGLTASVISSVTNLGVGGPQGIPGHSTLQSTATEQGQSIGMGPPGPGMRHLQSQSHGGGQGAESGSVNESGSQQQQDPPQRSRNARAQARHRAKRKAYIEQLEDSVARLNAVLQLTPEQAAALQLPTAASNTIIPPISHVSSTHPSHLHSNMHPLVTPPSFAAFNPQDGKLGIGVAYTPSSVSGASNGATVNQNQVTLLRLRFVVGEYTTLRNYAMQLYKATEDLGRYRANGMNGEGFWDVIDRVKNLGPVPSPPQSLEHLIGLPELQIHPGSISNTGTVGLVDPAFGSDEVSPSVKRRRKSSELGGEHDIEDGDRREDVSNVYLTPNGTPPLGGDENAMVSIYNGSNGHSIGSLNNNSGHGNRALPPPLVLPPGSSTMRPSSGQSISSPIYNGNSAQSGHSTSLPSATTFGSASPQPQPSYANQQSPKRSNMGLTQSGDDFPTMTQMPPPMPRAWGGMGSFGVSSSSNGNNGGLGTSMSGLNISAGGGIGGIQLPPPVPYGGGSGAYLARLHQQSPVYSRSVNMSSVVPKREEVNDESTNGYGSQQQGHGQGQGDSMHSLSPTSTVDLSPAVGGFSNSTASPIPHHNRSHSQPHNHTHTLQTPPSSHGRHTNSVNGDGNGNGIGAQALASPLSPYSPTGPGNGSHSIHSPYRTPSAQGGYSETGHSHGQSHQGGIPPPSPASYTPQSQQYQNQQNATHQGQSQGVYTGSTSTGISVSNAWSHTPAQTSVVQGYGR</sequence>
<gene>
    <name evidence="3" type="ORF">PNOK_0624000</name>
</gene>
<dbReference type="STRING" id="2282107.A0A286UE04"/>
<feature type="compositionally biased region" description="Polar residues" evidence="1">
    <location>
        <begin position="716"/>
        <end position="733"/>
    </location>
</feature>
<name>A0A286UE04_9AGAM</name>
<dbReference type="EMBL" id="NBII01000006">
    <property type="protein sequence ID" value="PAV17754.1"/>
    <property type="molecule type" value="Genomic_DNA"/>
</dbReference>
<feature type="compositionally biased region" description="Polar residues" evidence="1">
    <location>
        <begin position="51"/>
        <end position="69"/>
    </location>
</feature>
<organism evidence="3 4">
    <name type="scientific">Pyrrhoderma noxium</name>
    <dbReference type="NCBI Taxonomy" id="2282107"/>
    <lineage>
        <taxon>Eukaryota</taxon>
        <taxon>Fungi</taxon>
        <taxon>Dikarya</taxon>
        <taxon>Basidiomycota</taxon>
        <taxon>Agaricomycotina</taxon>
        <taxon>Agaricomycetes</taxon>
        <taxon>Hymenochaetales</taxon>
        <taxon>Hymenochaetaceae</taxon>
        <taxon>Pyrrhoderma</taxon>
    </lineage>
</organism>
<dbReference type="Proteomes" id="UP000217199">
    <property type="component" value="Unassembled WGS sequence"/>
</dbReference>
<dbReference type="OrthoDB" id="3257643at2759"/>
<feature type="compositionally biased region" description="Basic residues" evidence="1">
    <location>
        <begin position="658"/>
        <end position="670"/>
    </location>
</feature>
<evidence type="ECO:0000313" key="3">
    <source>
        <dbReference type="EMBL" id="PAV17754.1"/>
    </source>
</evidence>
<reference evidence="3 4" key="1">
    <citation type="journal article" date="2017" name="Mol. Ecol.">
        <title>Comparative and population genomic landscape of Phellinus noxius: A hypervariable fungus causing root rot in trees.</title>
        <authorList>
            <person name="Chung C.L."/>
            <person name="Lee T.J."/>
            <person name="Akiba M."/>
            <person name="Lee H.H."/>
            <person name="Kuo T.H."/>
            <person name="Liu D."/>
            <person name="Ke H.M."/>
            <person name="Yokoi T."/>
            <person name="Roa M.B."/>
            <person name="Lu M.J."/>
            <person name="Chang Y.Y."/>
            <person name="Ann P.J."/>
            <person name="Tsai J.N."/>
            <person name="Chen C.Y."/>
            <person name="Tzean S.S."/>
            <person name="Ota Y."/>
            <person name="Hattori T."/>
            <person name="Sahashi N."/>
            <person name="Liou R.F."/>
            <person name="Kikuchi T."/>
            <person name="Tsai I.J."/>
        </authorList>
    </citation>
    <scope>NUCLEOTIDE SEQUENCE [LARGE SCALE GENOMIC DNA]</scope>
    <source>
        <strain evidence="3 4">FFPRI411160</strain>
    </source>
</reference>
<feature type="compositionally biased region" description="Basic and acidic residues" evidence="1">
    <location>
        <begin position="374"/>
        <end position="392"/>
    </location>
</feature>
<dbReference type="PROSITE" id="PS00036">
    <property type="entry name" value="BZIP_BASIC"/>
    <property type="match status" value="1"/>
</dbReference>
<feature type="region of interest" description="Disordered" evidence="1">
    <location>
        <begin position="357"/>
        <end position="546"/>
    </location>
</feature>
<evidence type="ECO:0000259" key="2">
    <source>
        <dbReference type="PROSITE" id="PS00036"/>
    </source>
</evidence>
<comment type="caution">
    <text evidence="3">The sequence shown here is derived from an EMBL/GenBank/DDBJ whole genome shotgun (WGS) entry which is preliminary data.</text>
</comment>
<evidence type="ECO:0000313" key="4">
    <source>
        <dbReference type="Proteomes" id="UP000217199"/>
    </source>
</evidence>
<feature type="compositionally biased region" description="Polar residues" evidence="1">
    <location>
        <begin position="98"/>
        <end position="110"/>
    </location>
</feature>